<gene>
    <name evidence="5" type="ordered locus">CTN_1799</name>
</gene>
<dbReference type="InterPro" id="IPR024706">
    <property type="entry name" value="Peroxiredoxin_AhpC-typ"/>
</dbReference>
<keyword evidence="1" id="KW-0560">Oxidoreductase</keyword>
<evidence type="ECO:0000259" key="4">
    <source>
        <dbReference type="PROSITE" id="PS51352"/>
    </source>
</evidence>
<dbReference type="InterPro" id="IPR000866">
    <property type="entry name" value="AhpC/TSA"/>
</dbReference>
<dbReference type="Proteomes" id="UP000000445">
    <property type="component" value="Chromosome"/>
</dbReference>
<evidence type="ECO:0000256" key="3">
    <source>
        <dbReference type="PIRSR" id="PIRSR000239-1"/>
    </source>
</evidence>
<name>B9KAJ2_THENN</name>
<dbReference type="PANTHER" id="PTHR43110">
    <property type="entry name" value="THIOL PEROXIDASE"/>
    <property type="match status" value="1"/>
</dbReference>
<organism evidence="5 6">
    <name type="scientific">Thermotoga neapolitana (strain ATCC 49049 / DSM 4359 / NBRC 107923 / NS-E)</name>
    <dbReference type="NCBI Taxonomy" id="309803"/>
    <lineage>
        <taxon>Bacteria</taxon>
        <taxon>Thermotogati</taxon>
        <taxon>Thermotogota</taxon>
        <taxon>Thermotogae</taxon>
        <taxon>Thermotogales</taxon>
        <taxon>Thermotogaceae</taxon>
        <taxon>Thermotoga</taxon>
    </lineage>
</organism>
<dbReference type="SUPFAM" id="SSF52833">
    <property type="entry name" value="Thioredoxin-like"/>
    <property type="match status" value="1"/>
</dbReference>
<evidence type="ECO:0000256" key="1">
    <source>
        <dbReference type="ARBA" id="ARBA00023002"/>
    </source>
</evidence>
<feature type="domain" description="Thioredoxin" evidence="4">
    <location>
        <begin position="7"/>
        <end position="162"/>
    </location>
</feature>
<dbReference type="EMBL" id="CP000916">
    <property type="protein sequence ID" value="ACM23975.1"/>
    <property type="molecule type" value="Genomic_DNA"/>
</dbReference>
<sequence length="162" mass="18001">MEVIFMLKSGDKAIDFELVNTELKRVKLSDYSGKNVVLVFYPGAFTSVCEKELCTFRDSLSKFNRFNAVVLGISVDSPFANKAFAEKNHITFDLLSDFAGKVASQYGGVHENFLGIPGYTVAKRAVFIVDSSGTIVYSWVSDDPGKEPVYEEIEMELERLSG</sequence>
<dbReference type="InterPro" id="IPR036249">
    <property type="entry name" value="Thioredoxin-like_sf"/>
</dbReference>
<protein>
    <submittedName>
        <fullName evidence="5">Alkyl hydroperoxide reductase/ Thiol specific antioxidant/ Mal allergen</fullName>
    </submittedName>
</protein>
<dbReference type="HOGENOM" id="CLU_042529_14_2_0"/>
<proteinExistence type="predicted"/>
<dbReference type="Pfam" id="PF00578">
    <property type="entry name" value="AhpC-TSA"/>
    <property type="match status" value="1"/>
</dbReference>
<evidence type="ECO:0000313" key="5">
    <source>
        <dbReference type="EMBL" id="ACM23975.1"/>
    </source>
</evidence>
<dbReference type="Gene3D" id="3.40.30.10">
    <property type="entry name" value="Glutaredoxin"/>
    <property type="match status" value="1"/>
</dbReference>
<dbReference type="GO" id="GO:0016209">
    <property type="term" value="F:antioxidant activity"/>
    <property type="evidence" value="ECO:0007669"/>
    <property type="project" value="InterPro"/>
</dbReference>
<dbReference type="GO" id="GO:0016491">
    <property type="term" value="F:oxidoreductase activity"/>
    <property type="evidence" value="ECO:0007669"/>
    <property type="project" value="UniProtKB-KW"/>
</dbReference>
<dbReference type="InterPro" id="IPR050455">
    <property type="entry name" value="Tpx_Peroxidase_subfamily"/>
</dbReference>
<dbReference type="CDD" id="cd03018">
    <property type="entry name" value="PRX_AhpE_like"/>
    <property type="match status" value="1"/>
</dbReference>
<dbReference type="KEGG" id="tna:CTN_1799"/>
<dbReference type="PROSITE" id="PS51352">
    <property type="entry name" value="THIOREDOXIN_2"/>
    <property type="match status" value="1"/>
</dbReference>
<evidence type="ECO:0000313" key="6">
    <source>
        <dbReference type="Proteomes" id="UP000000445"/>
    </source>
</evidence>
<dbReference type="eggNOG" id="COG1225">
    <property type="taxonomic scope" value="Bacteria"/>
</dbReference>
<dbReference type="STRING" id="309803.CTN_1799"/>
<dbReference type="PANTHER" id="PTHR43110:SF1">
    <property type="entry name" value="THIOL PEROXIDASE"/>
    <property type="match status" value="1"/>
</dbReference>
<accession>B9KAJ2</accession>
<dbReference type="PIRSF" id="PIRSF000239">
    <property type="entry name" value="AHPC"/>
    <property type="match status" value="1"/>
</dbReference>
<keyword evidence="2" id="KW-0676">Redox-active center</keyword>
<dbReference type="AlphaFoldDB" id="B9KAJ2"/>
<feature type="active site" description="Cysteine sulfenic acid (-SOH) intermediate; for peroxidase activity" evidence="3">
    <location>
        <position position="49"/>
    </location>
</feature>
<keyword evidence="6" id="KW-1185">Reference proteome</keyword>
<dbReference type="InterPro" id="IPR013766">
    <property type="entry name" value="Thioredoxin_domain"/>
</dbReference>
<evidence type="ECO:0000256" key="2">
    <source>
        <dbReference type="ARBA" id="ARBA00023284"/>
    </source>
</evidence>
<reference evidence="5 6" key="1">
    <citation type="journal article" date="2009" name="Biosci. Biotechnol. Biochem.">
        <title>WeGAS: a web-based microbial genome annotation system.</title>
        <authorList>
            <person name="Lee D."/>
            <person name="Seo H."/>
            <person name="Park C."/>
            <person name="Park K."/>
        </authorList>
    </citation>
    <scope>NUCLEOTIDE SEQUENCE [LARGE SCALE GENOMIC DNA]</scope>
    <source>
        <strain evidence="6">ATCC 49049 / DSM 4359 / NBRC 107923 / NS-E</strain>
    </source>
</reference>